<dbReference type="EMBL" id="JAMKPW020000003">
    <property type="protein sequence ID" value="KAK8219803.1"/>
    <property type="molecule type" value="Genomic_DNA"/>
</dbReference>
<dbReference type="Proteomes" id="UP001320706">
    <property type="component" value="Unassembled WGS sequence"/>
</dbReference>
<evidence type="ECO:0000313" key="1">
    <source>
        <dbReference type="EMBL" id="KAK8219803.1"/>
    </source>
</evidence>
<gene>
    <name evidence="1" type="primary">HSV2</name>
    <name evidence="1" type="ORF">M8818_000777</name>
</gene>
<keyword evidence="2" id="KW-1185">Reference proteome</keyword>
<organism evidence="1 2">
    <name type="scientific">Zalaria obscura</name>
    <dbReference type="NCBI Taxonomy" id="2024903"/>
    <lineage>
        <taxon>Eukaryota</taxon>
        <taxon>Fungi</taxon>
        <taxon>Dikarya</taxon>
        <taxon>Ascomycota</taxon>
        <taxon>Pezizomycotina</taxon>
        <taxon>Dothideomycetes</taxon>
        <taxon>Dothideomycetidae</taxon>
        <taxon>Dothideales</taxon>
        <taxon>Zalariaceae</taxon>
        <taxon>Zalaria</taxon>
    </lineage>
</organism>
<reference evidence="1" key="1">
    <citation type="submission" date="2024-02" db="EMBL/GenBank/DDBJ databases">
        <title>Metagenome Assembled Genome of Zalaria obscura JY119.</title>
        <authorList>
            <person name="Vighnesh L."/>
            <person name="Jagadeeshwari U."/>
            <person name="Venkata Ramana C."/>
            <person name="Sasikala C."/>
        </authorList>
    </citation>
    <scope>NUCLEOTIDE SEQUENCE</scope>
    <source>
        <strain evidence="1">JY119</strain>
    </source>
</reference>
<accession>A0ACC3SM85</accession>
<protein>
    <submittedName>
        <fullName evidence="1">Phosphatidylinositol 3,5-bisphosphate-binding protein</fullName>
    </submittedName>
</protein>
<proteinExistence type="predicted"/>
<comment type="caution">
    <text evidence="1">The sequence shown here is derived from an EMBL/GenBank/DDBJ whole genome shotgun (WGS) entry which is preliminary data.</text>
</comment>
<evidence type="ECO:0000313" key="2">
    <source>
        <dbReference type="Proteomes" id="UP001320706"/>
    </source>
</evidence>
<sequence length="548" mass="59898">MDTRRPINETTEPAVLSVAFNQDSTRFMCGLDNGIRAFQSRDCIRTLKEAPGAGAGIAIAECLDDRYLAIVGGGRHPTSSLNKVEFWDNVEAKKVTELDLSEPILGIRMTTKYFTVILEDRTVCFEYGIVKESGLCGPTFVRGLYNTARNPYALCCISGDTMILPGLTPGQVQIIKPSDKTKKIIRAHNSSLSQLDLSRDGELIATAGEKGTLIRVFSTTHLHQTHEFRRGVDAAQTYSLRFSPLSSFLASTSDKGTLHIFSLLPNPSQEPSSPRPRQRDSLPGLRIRPQSMDIDASSNPSGHSSSPSRAAISNASGAFYLPPPDLAHQPPTTAPSALSALAKLPGMPRAFSDMRSMTSTPYSLGSDPPNWQGQPSHTTTTLPNGQKKRVRNDNVVLPGRPDGRPPKGVVGWDPEGGERRLWVLGGGADARWEVFELVDGERGGLRVVKVGWRGFLSRQFAAEEGLNGDFLPPVLSQSEGLGGNLFLLIFVRQSLCLWPPVEDFHACLDNPSRVYNGSSRLRTQHEWTPHVHVGYAIQLNGHLHPSHQ</sequence>
<name>A0ACC3SM85_9PEZI</name>